<comment type="similarity">
    <text evidence="2 12">Belongs to the ATPase protein 8 family.</text>
</comment>
<dbReference type="Pfam" id="PF00895">
    <property type="entry name" value="ATP-synt_8"/>
    <property type="match status" value="1"/>
</dbReference>
<reference evidence="14" key="1">
    <citation type="submission" date="2012-06" db="EMBL/GenBank/DDBJ databases">
        <authorList>
            <person name="Hao J."/>
            <person name="Hao J."/>
            <person name="Sun X."/>
            <person name="Zhang L."/>
            <person name="Yang Q."/>
        </authorList>
    </citation>
    <scope>NUCLEOTIDE SEQUENCE</scope>
</reference>
<keyword evidence="5 12" id="KW-0138">CF(0)</keyword>
<evidence type="ECO:0000256" key="2">
    <source>
        <dbReference type="ARBA" id="ARBA00008892"/>
    </source>
</evidence>
<dbReference type="GeneID" id="17427554"/>
<evidence type="ECO:0000256" key="10">
    <source>
        <dbReference type="ARBA" id="ARBA00023128"/>
    </source>
</evidence>
<accession>A0A059P8V6</accession>
<sequence>MPQMMPNNWIIYFIFFWIIFMMFNIMNLYIYYNIKNNKLLKINLKKKLPNWKW</sequence>
<gene>
    <name evidence="14" type="primary">ATP8</name>
</gene>
<feature type="transmembrane region" description="Helical" evidence="13">
    <location>
        <begin position="12"/>
        <end position="32"/>
    </location>
</feature>
<dbReference type="AlphaFoldDB" id="A0A059P8V6"/>
<organism evidence="14">
    <name type="scientific">Catopsilia pomona</name>
    <name type="common">lemon migrant</name>
    <dbReference type="NCBI Taxonomy" id="320267"/>
    <lineage>
        <taxon>Eukaryota</taxon>
        <taxon>Metazoa</taxon>
        <taxon>Ecdysozoa</taxon>
        <taxon>Arthropoda</taxon>
        <taxon>Hexapoda</taxon>
        <taxon>Insecta</taxon>
        <taxon>Pterygota</taxon>
        <taxon>Neoptera</taxon>
        <taxon>Endopterygota</taxon>
        <taxon>Lepidoptera</taxon>
        <taxon>Glossata</taxon>
        <taxon>Ditrysia</taxon>
        <taxon>Papilionoidea</taxon>
        <taxon>Pieridae</taxon>
        <taxon>Coliadinae</taxon>
        <taxon>Catopsilia</taxon>
    </lineage>
</organism>
<comment type="subcellular location">
    <subcellularLocation>
        <location evidence="1 12">Mitochondrion membrane</location>
        <topology evidence="1 12">Single-pass membrane protein</topology>
    </subcellularLocation>
</comment>
<evidence type="ECO:0000256" key="9">
    <source>
        <dbReference type="ARBA" id="ARBA00023065"/>
    </source>
</evidence>
<evidence type="ECO:0000256" key="6">
    <source>
        <dbReference type="ARBA" id="ARBA00022692"/>
    </source>
</evidence>
<evidence type="ECO:0000256" key="5">
    <source>
        <dbReference type="ARBA" id="ARBA00022547"/>
    </source>
</evidence>
<evidence type="ECO:0000256" key="13">
    <source>
        <dbReference type="SAM" id="Phobius"/>
    </source>
</evidence>
<evidence type="ECO:0000256" key="12">
    <source>
        <dbReference type="RuleBase" id="RU003661"/>
    </source>
</evidence>
<dbReference type="CTD" id="4509"/>
<comment type="subunit">
    <text evidence="3">F-type ATPases have 2 components, CF(1) - the catalytic core - and CF(0) - the membrane proton channel.</text>
</comment>
<evidence type="ECO:0000313" key="14">
    <source>
        <dbReference type="EMBL" id="AFP58834.1"/>
    </source>
</evidence>
<dbReference type="EMBL" id="JX274649">
    <property type="protein sequence ID" value="AFP58834.1"/>
    <property type="molecule type" value="Genomic_DNA"/>
</dbReference>
<dbReference type="InterPro" id="IPR001421">
    <property type="entry name" value="ATP8_metazoa"/>
</dbReference>
<dbReference type="RefSeq" id="YP_008757784.1">
    <property type="nucleotide sequence ID" value="NC_022687.1"/>
</dbReference>
<dbReference type="GO" id="GO:0015078">
    <property type="term" value="F:proton transmembrane transporter activity"/>
    <property type="evidence" value="ECO:0007669"/>
    <property type="project" value="InterPro"/>
</dbReference>
<geneLocation type="mitochondrion" evidence="14"/>
<evidence type="ECO:0000256" key="7">
    <source>
        <dbReference type="ARBA" id="ARBA00022781"/>
    </source>
</evidence>
<keyword evidence="4 12" id="KW-0813">Transport</keyword>
<dbReference type="GO" id="GO:0031966">
    <property type="term" value="C:mitochondrial membrane"/>
    <property type="evidence" value="ECO:0007669"/>
    <property type="project" value="UniProtKB-SubCell"/>
</dbReference>
<keyword evidence="11 13" id="KW-0472">Membrane</keyword>
<keyword evidence="6 12" id="KW-0812">Transmembrane</keyword>
<evidence type="ECO:0000256" key="1">
    <source>
        <dbReference type="ARBA" id="ARBA00004304"/>
    </source>
</evidence>
<dbReference type="GO" id="GO:0015986">
    <property type="term" value="P:proton motive force-driven ATP synthesis"/>
    <property type="evidence" value="ECO:0007669"/>
    <property type="project" value="InterPro"/>
</dbReference>
<evidence type="ECO:0000256" key="11">
    <source>
        <dbReference type="ARBA" id="ARBA00023136"/>
    </source>
</evidence>
<name>A0A059P8V6_9NEOP</name>
<proteinExistence type="inferred from homology"/>
<reference evidence="14" key="2">
    <citation type="journal article" date="2014" name="J. Insect Sci.">
        <title>The complete mitochondrial genomes of the Fenton's wood white, Leptidea morsei, and the lemon emigrant, Catopsilia pomona.</title>
        <authorList>
            <person name="Hao J.J."/>
            <person name="Hao J.S."/>
            <person name="Sun X.Y."/>
            <person name="Zhang L.L."/>
            <person name="Yang Q."/>
        </authorList>
    </citation>
    <scope>NUCLEOTIDE SEQUENCE</scope>
</reference>
<keyword evidence="10 12" id="KW-0496">Mitochondrion</keyword>
<evidence type="ECO:0000256" key="4">
    <source>
        <dbReference type="ARBA" id="ARBA00022448"/>
    </source>
</evidence>
<evidence type="ECO:0000256" key="3">
    <source>
        <dbReference type="ARBA" id="ARBA00011291"/>
    </source>
</evidence>
<evidence type="ECO:0000256" key="8">
    <source>
        <dbReference type="ARBA" id="ARBA00022989"/>
    </source>
</evidence>
<keyword evidence="9 12" id="KW-0406">Ion transport</keyword>
<protein>
    <recommendedName>
        <fullName evidence="12">ATP synthase complex subunit 8</fullName>
    </recommendedName>
</protein>
<keyword evidence="7 12" id="KW-0375">Hydrogen ion transport</keyword>
<keyword evidence="8 13" id="KW-1133">Transmembrane helix</keyword>
<dbReference type="GO" id="GO:0045259">
    <property type="term" value="C:proton-transporting ATP synthase complex"/>
    <property type="evidence" value="ECO:0007669"/>
    <property type="project" value="UniProtKB-KW"/>
</dbReference>